<comment type="caution">
    <text evidence="1">The sequence shown here is derived from an EMBL/GenBank/DDBJ whole genome shotgun (WGS) entry which is preliminary data.</text>
</comment>
<geneLocation type="mitochondrion" evidence="1"/>
<protein>
    <submittedName>
        <fullName evidence="1">Uncharacterized protein</fullName>
    </submittedName>
</protein>
<accession>A0A101LWA9</accession>
<dbReference type="EMBL" id="LKAM01000011">
    <property type="protein sequence ID" value="KUM46524.1"/>
    <property type="molecule type" value="Genomic_DNA"/>
</dbReference>
<keyword evidence="1" id="KW-0496">Mitochondrion</keyword>
<sequence length="67" mass="7848">MREPSSEQNVLRERLVFVQRIIYRLIVLQSVQSYIVCTGEPTLFLGEGEILLFGGFFYSVKIYVSWE</sequence>
<organism evidence="1">
    <name type="scientific">Picea glauca</name>
    <name type="common">White spruce</name>
    <name type="synonym">Pinus glauca</name>
    <dbReference type="NCBI Taxonomy" id="3330"/>
    <lineage>
        <taxon>Eukaryota</taxon>
        <taxon>Viridiplantae</taxon>
        <taxon>Streptophyta</taxon>
        <taxon>Embryophyta</taxon>
        <taxon>Tracheophyta</taxon>
        <taxon>Spermatophyta</taxon>
        <taxon>Pinopsida</taxon>
        <taxon>Pinidae</taxon>
        <taxon>Conifers I</taxon>
        <taxon>Pinales</taxon>
        <taxon>Pinaceae</taxon>
        <taxon>Picea</taxon>
    </lineage>
</organism>
<dbReference type="AlphaFoldDB" id="A0A101LWA9"/>
<reference evidence="1" key="1">
    <citation type="journal article" date="2015" name="Genome Biol. Evol.">
        <title>Organellar Genomes of White Spruce (Picea glauca): Assembly and Annotation.</title>
        <authorList>
            <person name="Jackman S.D."/>
            <person name="Warren R.L."/>
            <person name="Gibb E.A."/>
            <person name="Vandervalk B.P."/>
            <person name="Mohamadi H."/>
            <person name="Chu J."/>
            <person name="Raymond A."/>
            <person name="Pleasance S."/>
            <person name="Coope R."/>
            <person name="Wildung M.R."/>
            <person name="Ritland C.E."/>
            <person name="Bousquet J."/>
            <person name="Jones S.J."/>
            <person name="Bohlmann J."/>
            <person name="Birol I."/>
        </authorList>
    </citation>
    <scope>NUCLEOTIDE SEQUENCE [LARGE SCALE GENOMIC DNA]</scope>
    <source>
        <tissue evidence="1">Flushing bud</tissue>
    </source>
</reference>
<name>A0A101LWA9_PICGL</name>
<gene>
    <name evidence="1" type="ORF">ABT39_MTgene1626</name>
</gene>
<evidence type="ECO:0000313" key="1">
    <source>
        <dbReference type="EMBL" id="KUM46524.1"/>
    </source>
</evidence>
<proteinExistence type="predicted"/>